<evidence type="ECO:0000313" key="9">
    <source>
        <dbReference type="Proteomes" id="UP000269335"/>
    </source>
</evidence>
<reference evidence="9 10" key="1">
    <citation type="submission" date="2018-08" db="EMBL/GenBank/DDBJ databases">
        <title>Recombination of ecologically and evolutionarily significant loci maintains genetic cohesion in the Pseudomonas syringae species complex.</title>
        <authorList>
            <person name="Dillon M."/>
            <person name="Thakur S."/>
            <person name="Almeida R.N.D."/>
            <person name="Weir B.S."/>
            <person name="Guttman D.S."/>
        </authorList>
    </citation>
    <scope>NUCLEOTIDE SEQUENCE [LARGE SCALE GENOMIC DNA]</scope>
    <source>
        <strain evidence="7 9">ICMP 15201</strain>
        <strain evidence="8 10">ICMP 15203</strain>
    </source>
</reference>
<evidence type="ECO:0000313" key="7">
    <source>
        <dbReference type="EMBL" id="RMN81018.1"/>
    </source>
</evidence>
<evidence type="ECO:0000313" key="10">
    <source>
        <dbReference type="Proteomes" id="UP000270524"/>
    </source>
</evidence>
<dbReference type="NCBIfam" id="NF005682">
    <property type="entry name" value="PRK07480.1"/>
    <property type="match status" value="1"/>
</dbReference>
<dbReference type="FunFam" id="3.40.640.10:FF:000014">
    <property type="entry name" value="Adenosylmethionine-8-amino-7-oxononanoate aminotransferase, probable"/>
    <property type="match status" value="1"/>
</dbReference>
<dbReference type="InterPro" id="IPR049704">
    <property type="entry name" value="Aminotrans_3_PPA_site"/>
</dbReference>
<dbReference type="Pfam" id="PF00202">
    <property type="entry name" value="Aminotran_3"/>
    <property type="match status" value="1"/>
</dbReference>
<dbReference type="PANTHER" id="PTHR43094:SF1">
    <property type="entry name" value="AMINOTRANSFERASE CLASS-III"/>
    <property type="match status" value="1"/>
</dbReference>
<dbReference type="InterPro" id="IPR015422">
    <property type="entry name" value="PyrdxlP-dep_Trfase_small"/>
</dbReference>
<dbReference type="EMBL" id="RBPH01000137">
    <property type="protein sequence ID" value="RMN81018.1"/>
    <property type="molecule type" value="Genomic_DNA"/>
</dbReference>
<evidence type="ECO:0000313" key="8">
    <source>
        <dbReference type="EMBL" id="RMN97819.1"/>
    </source>
</evidence>
<dbReference type="GO" id="GO:0008483">
    <property type="term" value="F:transaminase activity"/>
    <property type="evidence" value="ECO:0007669"/>
    <property type="project" value="UniProtKB-KW"/>
</dbReference>
<dbReference type="Gene3D" id="3.40.640.10">
    <property type="entry name" value="Type I PLP-dependent aspartate aminotransferase-like (Major domain)"/>
    <property type="match status" value="1"/>
</dbReference>
<proteinExistence type="inferred from homology"/>
<dbReference type="InterPro" id="IPR005814">
    <property type="entry name" value="Aminotrans_3"/>
</dbReference>
<dbReference type="GO" id="GO:0030170">
    <property type="term" value="F:pyridoxal phosphate binding"/>
    <property type="evidence" value="ECO:0007669"/>
    <property type="project" value="InterPro"/>
</dbReference>
<dbReference type="GeneID" id="64468161"/>
<dbReference type="PIRSF" id="PIRSF000521">
    <property type="entry name" value="Transaminase_4ab_Lys_Orn"/>
    <property type="match status" value="1"/>
</dbReference>
<evidence type="ECO:0000256" key="1">
    <source>
        <dbReference type="ARBA" id="ARBA00001933"/>
    </source>
</evidence>
<comment type="similarity">
    <text evidence="2 6">Belongs to the class-III pyridoxal-phosphate-dependent aminotransferase family.</text>
</comment>
<evidence type="ECO:0000256" key="5">
    <source>
        <dbReference type="ARBA" id="ARBA00022898"/>
    </source>
</evidence>
<dbReference type="InterPro" id="IPR015424">
    <property type="entry name" value="PyrdxlP-dep_Trfase"/>
</dbReference>
<protein>
    <submittedName>
        <fullName evidence="7 8">Aminotransferase</fullName>
    </submittedName>
</protein>
<gene>
    <name evidence="8" type="ORF">ALQ51_03252</name>
    <name evidence="7" type="ORF">ALQ53_00278</name>
</gene>
<organism evidence="8 10">
    <name type="scientific">Pseudomonas cannabina</name>
    <dbReference type="NCBI Taxonomy" id="86840"/>
    <lineage>
        <taxon>Bacteria</taxon>
        <taxon>Pseudomonadati</taxon>
        <taxon>Pseudomonadota</taxon>
        <taxon>Gammaproteobacteria</taxon>
        <taxon>Pseudomonadales</taxon>
        <taxon>Pseudomonadaceae</taxon>
        <taxon>Pseudomonas</taxon>
    </lineage>
</organism>
<comment type="caution">
    <text evidence="8">The sequence shown here is derived from an EMBL/GenBank/DDBJ whole genome shotgun (WGS) entry which is preliminary data.</text>
</comment>
<dbReference type="PROSITE" id="PS00600">
    <property type="entry name" value="AA_TRANSFER_CLASS_3"/>
    <property type="match status" value="1"/>
</dbReference>
<dbReference type="Proteomes" id="UP000270524">
    <property type="component" value="Unassembled WGS sequence"/>
</dbReference>
<sequence length="455" mass="50051">MSANNNPQTLEWQALSSEHHLAPFSDYKQLKEKGPRIITRAEGVYLWDSEGHKILDGMSGLWCVAIGYGREELADAASKQMRELPYYNLFFQTAHPPVLELAKVISEIAPQGMNHVFFTGSGSEGNDTMLRMVRHYWALKGQPNKKTIISRVNGYHGSTVAGASLGGMTYMHEQGDLPIPGIAHIAQPYWFGEGGDMTPDEFGVWAAEQLEQKILELGVENVGAFIAEPIQGAGGVIVPPDSYWPKIKEILARYDILFVADEVICGFGRTGEWFGSDFYGLKPHMMTIAKGLTSGYVPMGGLLVHDDIVAVLNEGGDFNHGFTYSGHPVAAAVALENIRILREEKIVERVKSETAPYLQKRLRELSDHPLVGEVRGVGLLGAIELVKDKATRERYTDKGAGMICRTFCFENGLIMRAVGDTMIIAPPLVISFAEIDELVDKARKCLDLTLAALQG</sequence>
<dbReference type="CDD" id="cd00610">
    <property type="entry name" value="OAT_like"/>
    <property type="match status" value="1"/>
</dbReference>
<dbReference type="EMBL" id="RBPJ01000127">
    <property type="protein sequence ID" value="RMN97819.1"/>
    <property type="molecule type" value="Genomic_DNA"/>
</dbReference>
<evidence type="ECO:0000256" key="2">
    <source>
        <dbReference type="ARBA" id="ARBA00008954"/>
    </source>
</evidence>
<dbReference type="PANTHER" id="PTHR43094">
    <property type="entry name" value="AMINOTRANSFERASE"/>
    <property type="match status" value="1"/>
</dbReference>
<comment type="cofactor">
    <cofactor evidence="1">
        <name>pyridoxal 5'-phosphate</name>
        <dbReference type="ChEBI" id="CHEBI:597326"/>
    </cofactor>
</comment>
<dbReference type="GO" id="GO:0005829">
    <property type="term" value="C:cytosol"/>
    <property type="evidence" value="ECO:0007669"/>
    <property type="project" value="TreeGrafter"/>
</dbReference>
<dbReference type="Gene3D" id="3.90.1150.10">
    <property type="entry name" value="Aspartate Aminotransferase, domain 1"/>
    <property type="match status" value="1"/>
</dbReference>
<keyword evidence="4 8" id="KW-0808">Transferase</keyword>
<dbReference type="SUPFAM" id="SSF53383">
    <property type="entry name" value="PLP-dependent transferases"/>
    <property type="match status" value="1"/>
</dbReference>
<dbReference type="NCBIfam" id="NF004767">
    <property type="entry name" value="PRK06105.1"/>
    <property type="match status" value="1"/>
</dbReference>
<dbReference type="Proteomes" id="UP000269335">
    <property type="component" value="Unassembled WGS sequence"/>
</dbReference>
<evidence type="ECO:0000256" key="3">
    <source>
        <dbReference type="ARBA" id="ARBA00022576"/>
    </source>
</evidence>
<keyword evidence="5 6" id="KW-0663">Pyridoxal phosphate</keyword>
<dbReference type="InterPro" id="IPR015421">
    <property type="entry name" value="PyrdxlP-dep_Trfase_major"/>
</dbReference>
<evidence type="ECO:0000256" key="6">
    <source>
        <dbReference type="RuleBase" id="RU003560"/>
    </source>
</evidence>
<accession>A0A3M3RN00</accession>
<dbReference type="RefSeq" id="WP_007252723.1">
    <property type="nucleotide sequence ID" value="NZ_CP178532.1"/>
</dbReference>
<evidence type="ECO:0000256" key="4">
    <source>
        <dbReference type="ARBA" id="ARBA00022679"/>
    </source>
</evidence>
<name>A0A3M3RN00_PSECA</name>
<keyword evidence="3 8" id="KW-0032">Aminotransferase</keyword>
<dbReference type="AlphaFoldDB" id="A0A3M3RN00"/>